<dbReference type="AlphaFoldDB" id="A0A6C1KN94"/>
<dbReference type="Proteomes" id="UP000305131">
    <property type="component" value="Unassembled WGS sequence"/>
</dbReference>
<gene>
    <name evidence="3" type="ORF">FBQ73_01495</name>
</gene>
<evidence type="ECO:0000313" key="3">
    <source>
        <dbReference type="EMBL" id="TLX44754.1"/>
    </source>
</evidence>
<evidence type="ECO:0000256" key="1">
    <source>
        <dbReference type="SAM" id="SignalP"/>
    </source>
</evidence>
<proteinExistence type="predicted"/>
<evidence type="ECO:0000313" key="4">
    <source>
        <dbReference type="Proteomes" id="UP000305131"/>
    </source>
</evidence>
<accession>A0A6C1KN94</accession>
<dbReference type="Pfam" id="PF09084">
    <property type="entry name" value="NMT1"/>
    <property type="match status" value="1"/>
</dbReference>
<dbReference type="Gene3D" id="3.40.190.10">
    <property type="entry name" value="Periplasmic binding protein-like II"/>
    <property type="match status" value="2"/>
</dbReference>
<keyword evidence="1" id="KW-0732">Signal</keyword>
<dbReference type="SUPFAM" id="SSF53850">
    <property type="entry name" value="Periplasmic binding protein-like II"/>
    <property type="match status" value="1"/>
</dbReference>
<feature type="chain" id="PRO_5025674969" evidence="1">
    <location>
        <begin position="28"/>
        <end position="326"/>
    </location>
</feature>
<dbReference type="InterPro" id="IPR027939">
    <property type="entry name" value="NMT1/THI5"/>
</dbReference>
<name>A0A6C1KN94_XANAU</name>
<protein>
    <submittedName>
        <fullName evidence="3">ABC transporter substrate-binding protein</fullName>
    </submittedName>
</protein>
<dbReference type="GeneID" id="95772135"/>
<evidence type="ECO:0000259" key="2">
    <source>
        <dbReference type="Pfam" id="PF09084"/>
    </source>
</evidence>
<organism evidence="3 4">
    <name type="scientific">Xanthobacter autotrophicus</name>
    <dbReference type="NCBI Taxonomy" id="280"/>
    <lineage>
        <taxon>Bacteria</taxon>
        <taxon>Pseudomonadati</taxon>
        <taxon>Pseudomonadota</taxon>
        <taxon>Alphaproteobacteria</taxon>
        <taxon>Hyphomicrobiales</taxon>
        <taxon>Xanthobacteraceae</taxon>
        <taxon>Xanthobacter</taxon>
    </lineage>
</organism>
<feature type="domain" description="SsuA/THI5-like" evidence="2">
    <location>
        <begin position="43"/>
        <end position="251"/>
    </location>
</feature>
<dbReference type="RefSeq" id="WP_138397755.1">
    <property type="nucleotide sequence ID" value="NZ_JBAFVI010000009.1"/>
</dbReference>
<feature type="signal peptide" evidence="1">
    <location>
        <begin position="1"/>
        <end position="27"/>
    </location>
</feature>
<reference evidence="3 4" key="1">
    <citation type="submission" date="2019-05" db="EMBL/GenBank/DDBJ databases">
        <authorList>
            <person name="Zhou X."/>
        </authorList>
    </citation>
    <scope>NUCLEOTIDE SEQUENCE [LARGE SCALE GENOMIC DNA]</scope>
    <source>
        <strain evidence="3 4">DSM 432</strain>
    </source>
</reference>
<dbReference type="InterPro" id="IPR015168">
    <property type="entry name" value="SsuA/THI5"/>
</dbReference>
<dbReference type="PANTHER" id="PTHR31528">
    <property type="entry name" value="4-AMINO-5-HYDROXYMETHYL-2-METHYLPYRIMIDINE PHOSPHATE SYNTHASE THI11-RELATED"/>
    <property type="match status" value="1"/>
</dbReference>
<dbReference type="PANTHER" id="PTHR31528:SF15">
    <property type="entry name" value="RIBOFLAVIN-BINDING PROTEIN RIBY"/>
    <property type="match status" value="1"/>
</dbReference>
<dbReference type="EMBL" id="VAUP01000004">
    <property type="protein sequence ID" value="TLX44754.1"/>
    <property type="molecule type" value="Genomic_DNA"/>
</dbReference>
<dbReference type="OrthoDB" id="8135527at2"/>
<sequence>MTSLFQRLLAGIIAATLAIGVAAPAAAENRKVVLSQLFQSVMFLPVYVAIDKGFFAQEGLDVRKDTSGSPNASLSAVIARSADFSLHGPEWTAIAASKGAPVQIVAGVVNRAAVWIAARPDIDYKDPASFSGKTVATGMMPIASTSLFTKLLRESGVDPAKEHIQVMQVQAGSELGPLLAGKADVAVLYEPALDQVAAKGMKVIHSFPAQYGPYLLSAITTRRDADPDMVQRFVTGLQHALAFMRANPKAATEVAKAQFPSIEPAVIESAVGRMLDEQVYPASVEISPAALKIAMETQISLGNLNAQPDFETFVGGRFIAGALAAN</sequence>
<dbReference type="GO" id="GO:0009228">
    <property type="term" value="P:thiamine biosynthetic process"/>
    <property type="evidence" value="ECO:0007669"/>
    <property type="project" value="InterPro"/>
</dbReference>
<comment type="caution">
    <text evidence="3">The sequence shown here is derived from an EMBL/GenBank/DDBJ whole genome shotgun (WGS) entry which is preliminary data.</text>
</comment>